<organism evidence="1 2">
    <name type="scientific">Athelia psychrophila</name>
    <dbReference type="NCBI Taxonomy" id="1759441"/>
    <lineage>
        <taxon>Eukaryota</taxon>
        <taxon>Fungi</taxon>
        <taxon>Dikarya</taxon>
        <taxon>Basidiomycota</taxon>
        <taxon>Agaricomycotina</taxon>
        <taxon>Agaricomycetes</taxon>
        <taxon>Agaricomycetidae</taxon>
        <taxon>Atheliales</taxon>
        <taxon>Atheliaceae</taxon>
        <taxon>Athelia</taxon>
    </lineage>
</organism>
<dbReference type="Proteomes" id="UP000076532">
    <property type="component" value="Unassembled WGS sequence"/>
</dbReference>
<dbReference type="AlphaFoldDB" id="A0A166JXZ3"/>
<keyword evidence="2" id="KW-1185">Reference proteome</keyword>
<evidence type="ECO:0000313" key="1">
    <source>
        <dbReference type="EMBL" id="KZP21329.1"/>
    </source>
</evidence>
<name>A0A166JXZ3_9AGAM</name>
<sequence length="423" mass="47417">MASVADGSAEKMPQISGATFWDLVDGYIRTIIYGMRVNSTTLQFTTHENVPPELAVDLASAPSPAIHNEKWRQERLLNPRNYGQQERAAGRILDSELYSPPPSVIAGTASTLPSVTLSDRHYALDDLTVFKVEDILFRFDRTLLEDATIPPGVGSKEDSVELDHRIKAADFGILPDFLKLGNHNASTRHDKKPLTVFDWTSIIRVAVCCILGMHRVQNLACETLSDQRKALLDQQKTLLDQKNAPAKVSCAGAGFERDTYGMYFYIREKGTSNYLITFRCSKSEGVLRRQSSNPWSRPLPEFSFVNSQIRVKFLSDPSLPSCSDDLYPEDSWATKNFVLASRPKKKALHLHPISDFSPWIPVPMAGSFKHETEAEHAKELWVLVEERTEDGGGARTSWEIVAASWTKIYGGECRREGGRTRLK</sequence>
<proteinExistence type="predicted"/>
<evidence type="ECO:0000313" key="2">
    <source>
        <dbReference type="Proteomes" id="UP000076532"/>
    </source>
</evidence>
<dbReference type="EMBL" id="KV417548">
    <property type="protein sequence ID" value="KZP21329.1"/>
    <property type="molecule type" value="Genomic_DNA"/>
</dbReference>
<protein>
    <submittedName>
        <fullName evidence="1">Uncharacterized protein</fullName>
    </submittedName>
</protein>
<reference evidence="1 2" key="1">
    <citation type="journal article" date="2016" name="Mol. Biol. Evol.">
        <title>Comparative Genomics of Early-Diverging Mushroom-Forming Fungi Provides Insights into the Origins of Lignocellulose Decay Capabilities.</title>
        <authorList>
            <person name="Nagy L.G."/>
            <person name="Riley R."/>
            <person name="Tritt A."/>
            <person name="Adam C."/>
            <person name="Daum C."/>
            <person name="Floudas D."/>
            <person name="Sun H."/>
            <person name="Yadav J.S."/>
            <person name="Pangilinan J."/>
            <person name="Larsson K.H."/>
            <person name="Matsuura K."/>
            <person name="Barry K."/>
            <person name="Labutti K."/>
            <person name="Kuo R."/>
            <person name="Ohm R.A."/>
            <person name="Bhattacharya S.S."/>
            <person name="Shirouzu T."/>
            <person name="Yoshinaga Y."/>
            <person name="Martin F.M."/>
            <person name="Grigoriev I.V."/>
            <person name="Hibbett D.S."/>
        </authorList>
    </citation>
    <scope>NUCLEOTIDE SEQUENCE [LARGE SCALE GENOMIC DNA]</scope>
    <source>
        <strain evidence="1 2">CBS 109695</strain>
    </source>
</reference>
<accession>A0A166JXZ3</accession>
<gene>
    <name evidence="1" type="ORF">FIBSPDRAFT_931743</name>
</gene>